<organism evidence="2 3">
    <name type="scientific">Mesobacillus boroniphilus JCM 21738</name>
    <dbReference type="NCBI Taxonomy" id="1294265"/>
    <lineage>
        <taxon>Bacteria</taxon>
        <taxon>Bacillati</taxon>
        <taxon>Bacillota</taxon>
        <taxon>Bacilli</taxon>
        <taxon>Bacillales</taxon>
        <taxon>Bacillaceae</taxon>
        <taxon>Mesobacillus</taxon>
    </lineage>
</organism>
<keyword evidence="3" id="KW-1185">Reference proteome</keyword>
<name>W4RNY3_9BACI</name>
<evidence type="ECO:0000313" key="2">
    <source>
        <dbReference type="EMBL" id="GAE46135.1"/>
    </source>
</evidence>
<proteinExistence type="predicted"/>
<comment type="caution">
    <text evidence="2">The sequence shown here is derived from an EMBL/GenBank/DDBJ whole genome shotgun (WGS) entry which is preliminary data.</text>
</comment>
<dbReference type="InterPro" id="IPR018821">
    <property type="entry name" value="DUF294_put_nucleoTrafse_sb-bd"/>
</dbReference>
<protein>
    <recommendedName>
        <fullName evidence="1">DUF294 domain-containing protein</fullName>
    </recommendedName>
</protein>
<dbReference type="AlphaFoldDB" id="W4RNY3"/>
<evidence type="ECO:0000259" key="1">
    <source>
        <dbReference type="Pfam" id="PF10335"/>
    </source>
</evidence>
<gene>
    <name evidence="2" type="ORF">JCM21738_2998</name>
</gene>
<dbReference type="EMBL" id="BAUW01000037">
    <property type="protein sequence ID" value="GAE46135.1"/>
    <property type="molecule type" value="Genomic_DNA"/>
</dbReference>
<feature type="domain" description="DUF294" evidence="1">
    <location>
        <begin position="9"/>
        <end position="65"/>
    </location>
</feature>
<dbReference type="Proteomes" id="UP000018949">
    <property type="component" value="Unassembled WGS sequence"/>
</dbReference>
<dbReference type="Pfam" id="PF10335">
    <property type="entry name" value="DUF294_C"/>
    <property type="match status" value="1"/>
</dbReference>
<accession>W4RNY3</accession>
<evidence type="ECO:0000313" key="3">
    <source>
        <dbReference type="Proteomes" id="UP000018949"/>
    </source>
</evidence>
<reference evidence="2" key="1">
    <citation type="submission" date="2013-12" db="EMBL/GenBank/DDBJ databases">
        <title>NBRP : Genome information of microbial organism related human and environment.</title>
        <authorList>
            <person name="Hattori M."/>
            <person name="Oshima K."/>
            <person name="Inaba H."/>
            <person name="Suda W."/>
            <person name="Sakamoto M."/>
            <person name="Iino T."/>
            <person name="Kitahara M."/>
            <person name="Oshida Y."/>
            <person name="Iida T."/>
            <person name="Kudo T."/>
            <person name="Itoh T."/>
            <person name="Ahmed I."/>
            <person name="Ohkuma M."/>
        </authorList>
    </citation>
    <scope>NUCLEOTIDE SEQUENCE [LARGE SCALE GENOMIC DNA]</scope>
    <source>
        <strain evidence="2">JCM 21738</strain>
    </source>
</reference>
<sequence>MMSDQERSLYSKNFSALLDYRLKHGSNSDYDSGHYVNTSKLTKAEKKSLKVMLKVGEQFYEHVRKMLERM</sequence>